<feature type="transmembrane region" description="Helical" evidence="7">
    <location>
        <begin position="225"/>
        <end position="247"/>
    </location>
</feature>
<name>A0A0L8VAZ9_9BACT</name>
<dbReference type="AlphaFoldDB" id="A0A0L8VAZ9"/>
<evidence type="ECO:0000259" key="11">
    <source>
        <dbReference type="Pfam" id="PF07670"/>
    </source>
</evidence>
<feature type="transmembrane region" description="Helical" evidence="7">
    <location>
        <begin position="259"/>
        <end position="277"/>
    </location>
</feature>
<evidence type="ECO:0000256" key="2">
    <source>
        <dbReference type="ARBA" id="ARBA00009033"/>
    </source>
</evidence>
<gene>
    <name evidence="12" type="ORF">NC99_18170</name>
</gene>
<evidence type="ECO:0000256" key="6">
    <source>
        <dbReference type="ARBA" id="ARBA00023136"/>
    </source>
</evidence>
<evidence type="ECO:0000256" key="1">
    <source>
        <dbReference type="ARBA" id="ARBA00004651"/>
    </source>
</evidence>
<dbReference type="Pfam" id="PF07670">
    <property type="entry name" value="Gate"/>
    <property type="match status" value="1"/>
</dbReference>
<feature type="domain" description="Concentrative nucleoside transporter N-terminal" evidence="9">
    <location>
        <begin position="66"/>
        <end position="139"/>
    </location>
</feature>
<keyword evidence="6 7" id="KW-0472">Membrane</keyword>
<dbReference type="GO" id="GO:0005886">
    <property type="term" value="C:plasma membrane"/>
    <property type="evidence" value="ECO:0007669"/>
    <property type="project" value="UniProtKB-SubCell"/>
</dbReference>
<feature type="chain" id="PRO_5005591314" evidence="8">
    <location>
        <begin position="25"/>
        <end position="485"/>
    </location>
</feature>
<feature type="transmembrane region" description="Helical" evidence="7">
    <location>
        <begin position="428"/>
        <end position="451"/>
    </location>
</feature>
<evidence type="ECO:0000259" key="10">
    <source>
        <dbReference type="Pfam" id="PF07662"/>
    </source>
</evidence>
<comment type="similarity">
    <text evidence="2">Belongs to the concentrative nucleoside transporter (CNT) (TC 2.A.41) family.</text>
</comment>
<protein>
    <submittedName>
        <fullName evidence="12">Na+ dependent nucleoside transporter domain-containing protein</fullName>
    </submittedName>
</protein>
<keyword evidence="5 7" id="KW-1133">Transmembrane helix</keyword>
<dbReference type="GO" id="GO:0005337">
    <property type="term" value="F:nucleoside transmembrane transporter activity"/>
    <property type="evidence" value="ECO:0007669"/>
    <property type="project" value="InterPro"/>
</dbReference>
<feature type="signal peptide" evidence="8">
    <location>
        <begin position="1"/>
        <end position="24"/>
    </location>
</feature>
<evidence type="ECO:0000313" key="13">
    <source>
        <dbReference type="Proteomes" id="UP000036958"/>
    </source>
</evidence>
<dbReference type="Pfam" id="PF07662">
    <property type="entry name" value="Nucleos_tra2_C"/>
    <property type="match status" value="1"/>
</dbReference>
<dbReference type="PATRIC" id="fig|1409788.3.peg.1883"/>
<feature type="transmembrane region" description="Helical" evidence="7">
    <location>
        <begin position="317"/>
        <end position="339"/>
    </location>
</feature>
<reference evidence="13" key="1">
    <citation type="submission" date="2015-07" db="EMBL/GenBank/DDBJ databases">
        <title>Genome sequencing of Sunxiuqinia dokdonensis strain SK.</title>
        <authorList>
            <person name="Ahn S."/>
            <person name="Kim B.-C."/>
        </authorList>
    </citation>
    <scope>NUCLEOTIDE SEQUENCE [LARGE SCALE GENOMIC DNA]</scope>
    <source>
        <strain evidence="13">SK</strain>
    </source>
</reference>
<feature type="domain" description="Concentrative nucleoside transporter C-terminal" evidence="10">
    <location>
        <begin position="262"/>
        <end position="481"/>
    </location>
</feature>
<evidence type="ECO:0000313" key="12">
    <source>
        <dbReference type="EMBL" id="KOH45367.1"/>
    </source>
</evidence>
<evidence type="ECO:0000256" key="4">
    <source>
        <dbReference type="ARBA" id="ARBA00022692"/>
    </source>
</evidence>
<sequence>MNKLPILVLGICCLLITLSFSTYAGTQPTNSDTLLIQQDSSTTSNILIDRSGERAFSFSTIFRGLLGMLVLVGLGALLSKDRKNIPWKTVGVGLIFQIVLALGVLYVPFIRAGFDFFGQIFVKILDFTKAGSEFLFGTLVDFDQFGMIFAFQILPTIIFFSALTSLLFYWGIIQKIVWALAWVFTKLLKLSGAEALSVAGNIFLGQTESPLMIKAYLPKMNNSEIMLVMTGGMATLAGAVLAAYIGMLGGNDPVLRLEFAKHLLTASVMAAPGAVIFSKIMVPNPDTVNKDIEVSKDRIGSNVLDAITNGTSEGLKLAVNVGAMLLAFLALIAMFNFTFGKIGDWTGLNTLIAQGTDGRFNELSLQFLMGYLFAPIMWLIGIGQQDILLVGRLLGEKLILTEFIGYISLAELKAGGAFADYKSVIMSTYILCGFANFASIGIQIGGIGALAPNKRVTLSKYGMPALIAGTLASLMSATIIGMILG</sequence>
<proteinExistence type="inferred from homology"/>
<feature type="transmembrane region" description="Helical" evidence="7">
    <location>
        <begin position="363"/>
        <end position="382"/>
    </location>
</feature>
<dbReference type="PANTHER" id="PTHR10590">
    <property type="entry name" value="SODIUM/NUCLEOSIDE COTRANSPORTER"/>
    <property type="match status" value="1"/>
</dbReference>
<evidence type="ECO:0000256" key="7">
    <source>
        <dbReference type="SAM" id="Phobius"/>
    </source>
</evidence>
<dbReference type="Pfam" id="PF01773">
    <property type="entry name" value="Nucleos_tra2_N"/>
    <property type="match status" value="1"/>
</dbReference>
<evidence type="ECO:0000259" key="9">
    <source>
        <dbReference type="Pfam" id="PF01773"/>
    </source>
</evidence>
<accession>A0A0L8VAZ9</accession>
<keyword evidence="13" id="KW-1185">Reference proteome</keyword>
<feature type="transmembrane region" description="Helical" evidence="7">
    <location>
        <begin position="463"/>
        <end position="484"/>
    </location>
</feature>
<keyword evidence="3" id="KW-1003">Cell membrane</keyword>
<feature type="transmembrane region" description="Helical" evidence="7">
    <location>
        <begin position="148"/>
        <end position="170"/>
    </location>
</feature>
<dbReference type="OrthoDB" id="9766455at2"/>
<evidence type="ECO:0000256" key="5">
    <source>
        <dbReference type="ARBA" id="ARBA00022989"/>
    </source>
</evidence>
<dbReference type="InterPro" id="IPR008276">
    <property type="entry name" value="C_nuclsd_transpt"/>
</dbReference>
<dbReference type="RefSeq" id="WP_053182127.1">
    <property type="nucleotide sequence ID" value="NZ_LGIA01000144.1"/>
</dbReference>
<evidence type="ECO:0000256" key="3">
    <source>
        <dbReference type="ARBA" id="ARBA00022475"/>
    </source>
</evidence>
<dbReference type="PANTHER" id="PTHR10590:SF4">
    <property type="entry name" value="SOLUTE CARRIER FAMILY 28 MEMBER 3"/>
    <property type="match status" value="1"/>
</dbReference>
<dbReference type="GO" id="GO:0015293">
    <property type="term" value="F:symporter activity"/>
    <property type="evidence" value="ECO:0007669"/>
    <property type="project" value="TreeGrafter"/>
</dbReference>
<dbReference type="InterPro" id="IPR002668">
    <property type="entry name" value="CNT_N_dom"/>
</dbReference>
<evidence type="ECO:0000256" key="8">
    <source>
        <dbReference type="SAM" id="SignalP"/>
    </source>
</evidence>
<keyword evidence="4 7" id="KW-0812">Transmembrane</keyword>
<feature type="domain" description="Nucleoside transporter/FeoB GTPase Gate" evidence="11">
    <location>
        <begin position="151"/>
        <end position="249"/>
    </location>
</feature>
<organism evidence="12 13">
    <name type="scientific">Sunxiuqinia dokdonensis</name>
    <dbReference type="NCBI Taxonomy" id="1409788"/>
    <lineage>
        <taxon>Bacteria</taxon>
        <taxon>Pseudomonadati</taxon>
        <taxon>Bacteroidota</taxon>
        <taxon>Bacteroidia</taxon>
        <taxon>Marinilabiliales</taxon>
        <taxon>Prolixibacteraceae</taxon>
        <taxon>Sunxiuqinia</taxon>
    </lineage>
</organism>
<dbReference type="InterPro" id="IPR011642">
    <property type="entry name" value="Gate_dom"/>
</dbReference>
<dbReference type="STRING" id="1409788.NC99_18170"/>
<feature type="transmembrane region" description="Helical" evidence="7">
    <location>
        <begin position="55"/>
        <end position="78"/>
    </location>
</feature>
<feature type="transmembrane region" description="Helical" evidence="7">
    <location>
        <begin position="90"/>
        <end position="110"/>
    </location>
</feature>
<keyword evidence="8" id="KW-0732">Signal</keyword>
<dbReference type="Proteomes" id="UP000036958">
    <property type="component" value="Unassembled WGS sequence"/>
</dbReference>
<dbReference type="InterPro" id="IPR011657">
    <property type="entry name" value="CNT_C_dom"/>
</dbReference>
<comment type="subcellular location">
    <subcellularLocation>
        <location evidence="1">Cell membrane</location>
        <topology evidence="1">Multi-pass membrane protein</topology>
    </subcellularLocation>
</comment>
<comment type="caution">
    <text evidence="12">The sequence shown here is derived from an EMBL/GenBank/DDBJ whole genome shotgun (WGS) entry which is preliminary data.</text>
</comment>
<dbReference type="EMBL" id="LGIA01000144">
    <property type="protein sequence ID" value="KOH45367.1"/>
    <property type="molecule type" value="Genomic_DNA"/>
</dbReference>